<feature type="transmembrane region" description="Helical" evidence="1">
    <location>
        <begin position="287"/>
        <end position="305"/>
    </location>
</feature>
<keyword evidence="3" id="KW-1185">Reference proteome</keyword>
<keyword evidence="1" id="KW-0472">Membrane</keyword>
<feature type="transmembrane region" description="Helical" evidence="1">
    <location>
        <begin position="231"/>
        <end position="249"/>
    </location>
</feature>
<keyword evidence="1" id="KW-1133">Transmembrane helix</keyword>
<dbReference type="InterPro" id="IPR049458">
    <property type="entry name" value="EpsG-like"/>
</dbReference>
<dbReference type="RefSeq" id="WP_186968129.1">
    <property type="nucleotide sequence ID" value="NZ_JACOOE010000009.1"/>
</dbReference>
<feature type="transmembrane region" description="Helical" evidence="1">
    <location>
        <begin position="261"/>
        <end position="281"/>
    </location>
</feature>
<comment type="caution">
    <text evidence="2">The sequence shown here is derived from an EMBL/GenBank/DDBJ whole genome shotgun (WGS) entry which is preliminary data.</text>
</comment>
<evidence type="ECO:0000313" key="3">
    <source>
        <dbReference type="Proteomes" id="UP000600600"/>
    </source>
</evidence>
<gene>
    <name evidence="2" type="ORF">H8S67_17090</name>
</gene>
<dbReference type="Proteomes" id="UP000600600">
    <property type="component" value="Unassembled WGS sequence"/>
</dbReference>
<evidence type="ECO:0000313" key="2">
    <source>
        <dbReference type="EMBL" id="MBC5606369.1"/>
    </source>
</evidence>
<dbReference type="EMBL" id="JACOOE010000009">
    <property type="protein sequence ID" value="MBC5606369.1"/>
    <property type="molecule type" value="Genomic_DNA"/>
</dbReference>
<evidence type="ECO:0000256" key="1">
    <source>
        <dbReference type="SAM" id="Phobius"/>
    </source>
</evidence>
<feature type="transmembrane region" description="Helical" evidence="1">
    <location>
        <begin position="158"/>
        <end position="180"/>
    </location>
</feature>
<proteinExistence type="predicted"/>
<accession>A0ABR7CEY9</accession>
<protein>
    <submittedName>
        <fullName evidence="2">EpsG family protein</fullName>
    </submittedName>
</protein>
<sequence>MIPFIAYKLGGKENRNKTFLVFYTTFLALFVGLSDMFGGYDRYIYGNVFDSIADGVTHGSDISSIAMLDYFEVGYSALTWLIACVTENRYIYILIITIIIYHNIYKTFERHINNYPLAFIIFLGMVYFFTFTYLRQVVAFSFAWLSIQALIDGKRKKFFLMLVVTALLHKSGIVFAVLLFMPMKKWKPKHVCMILLGCAIIGLSNVTSSFYDSFASSGILTGQSNEYSAGGTARIAYILEVIFFVWIILKNYDHIEENRENVIFLNMAWAFCGFLLMFVRSSDGGRVSWFFTMGIIYIITLIATTNKTKKVIFQQNSVATIMIVVMLFMYVRVYYNWQVYNNLYPYKTFLTDGYRSPDYSHERYEYDFNYDNNKFYRPVFRLFKSTPTEWQ</sequence>
<organism evidence="2 3">
    <name type="scientific">Bacteroides difficilis</name>
    <dbReference type="NCBI Taxonomy" id="2763021"/>
    <lineage>
        <taxon>Bacteria</taxon>
        <taxon>Pseudomonadati</taxon>
        <taxon>Bacteroidota</taxon>
        <taxon>Bacteroidia</taxon>
        <taxon>Bacteroidales</taxon>
        <taxon>Bacteroidaceae</taxon>
        <taxon>Bacteroides</taxon>
    </lineage>
</organism>
<name>A0ABR7CEY9_9BACE</name>
<feature type="transmembrane region" description="Helical" evidence="1">
    <location>
        <begin position="117"/>
        <end position="138"/>
    </location>
</feature>
<feature type="transmembrane region" description="Helical" evidence="1">
    <location>
        <begin position="317"/>
        <end position="335"/>
    </location>
</feature>
<reference evidence="2 3" key="1">
    <citation type="submission" date="2020-08" db="EMBL/GenBank/DDBJ databases">
        <title>Genome public.</title>
        <authorList>
            <person name="Liu C."/>
            <person name="Sun Q."/>
        </authorList>
    </citation>
    <scope>NUCLEOTIDE SEQUENCE [LARGE SCALE GENOMIC DNA]</scope>
    <source>
        <strain evidence="2 3">M27</strain>
    </source>
</reference>
<dbReference type="Pfam" id="PF14897">
    <property type="entry name" value="EpsG"/>
    <property type="match status" value="1"/>
</dbReference>
<feature type="transmembrane region" description="Helical" evidence="1">
    <location>
        <begin position="20"/>
        <end position="40"/>
    </location>
</feature>
<feature type="transmembrane region" description="Helical" evidence="1">
    <location>
        <begin position="192"/>
        <end position="211"/>
    </location>
</feature>
<keyword evidence="1" id="KW-0812">Transmembrane</keyword>